<sequence>MSNSEQFSVLREMRPASILGSAGGTVMDQEMDINKDVDEDDTEVQVQPNTSGLMKLRMRPLRKNLRNGLREMTLSY</sequence>
<dbReference type="EMBL" id="KI276351">
    <property type="protein sequence ID" value="ESA21515.1"/>
    <property type="molecule type" value="Genomic_DNA"/>
</dbReference>
<name>U9UMF1_RHIID</name>
<organism evidence="1">
    <name type="scientific">Rhizophagus irregularis (strain DAOM 181602 / DAOM 197198 / MUCL 43194)</name>
    <name type="common">Arbuscular mycorrhizal fungus</name>
    <name type="synonym">Glomus intraradices</name>
    <dbReference type="NCBI Taxonomy" id="747089"/>
    <lineage>
        <taxon>Eukaryota</taxon>
        <taxon>Fungi</taxon>
        <taxon>Fungi incertae sedis</taxon>
        <taxon>Mucoromycota</taxon>
        <taxon>Glomeromycotina</taxon>
        <taxon>Glomeromycetes</taxon>
        <taxon>Glomerales</taxon>
        <taxon>Glomeraceae</taxon>
        <taxon>Rhizophagus</taxon>
    </lineage>
</organism>
<proteinExistence type="predicted"/>
<dbReference type="HOGENOM" id="CLU_2655699_0_0_1"/>
<accession>U9UMF1</accession>
<reference evidence="1" key="1">
    <citation type="submission" date="2013-07" db="EMBL/GenBank/DDBJ databases">
        <title>The genome of an arbuscular mycorrhizal fungus provides insights into the evolution of the oldest plant symbiosis.</title>
        <authorList>
            <consortium name="DOE Joint Genome Institute"/>
            <person name="Tisserant E."/>
            <person name="Malbreil M."/>
            <person name="Kuo A."/>
            <person name="Kohler A."/>
            <person name="Symeonidi A."/>
            <person name="Balestrini R."/>
            <person name="Charron P."/>
            <person name="Duensing N."/>
            <person name="Frei-dit-Frey N."/>
            <person name="Gianinazzi-Pearson V."/>
            <person name="Gilbert B."/>
            <person name="Handa Y."/>
            <person name="Hijri M."/>
            <person name="Kaul R."/>
            <person name="Kawaguchi M."/>
            <person name="Krajinski F."/>
            <person name="Lammers P."/>
            <person name="Lapierre D."/>
            <person name="Masclaux F.G."/>
            <person name="Murat C."/>
            <person name="Morin E."/>
            <person name="Ndikumana S."/>
            <person name="Pagni M."/>
            <person name="Petitpierre D."/>
            <person name="Requena N."/>
            <person name="Rosikiewicz P."/>
            <person name="Riley R."/>
            <person name="Saito K."/>
            <person name="San Clemente H."/>
            <person name="Shapiro H."/>
            <person name="van Tuinen D."/>
            <person name="Becard G."/>
            <person name="Bonfante P."/>
            <person name="Paszkowski U."/>
            <person name="Shachar-Hill Y."/>
            <person name="Young J.P."/>
            <person name="Sanders I.R."/>
            <person name="Henrissat B."/>
            <person name="Rensing S.A."/>
            <person name="Grigoriev I.V."/>
            <person name="Corradi N."/>
            <person name="Roux C."/>
            <person name="Martin F."/>
        </authorList>
    </citation>
    <scope>NUCLEOTIDE SEQUENCE</scope>
    <source>
        <strain evidence="1">DAOM 197198</strain>
    </source>
</reference>
<gene>
    <name evidence="1" type="ORF">GLOINDRAFT_17375</name>
</gene>
<evidence type="ECO:0000313" key="1">
    <source>
        <dbReference type="EMBL" id="ESA21515.1"/>
    </source>
</evidence>
<dbReference type="AlphaFoldDB" id="U9UMF1"/>
<protein>
    <submittedName>
        <fullName evidence="1">Uncharacterized protein</fullName>
    </submittedName>
</protein>